<dbReference type="InterPro" id="IPR036375">
    <property type="entry name" value="Hemopexin-like_dom_sf"/>
</dbReference>
<feature type="compositionally biased region" description="Pro residues" evidence="13">
    <location>
        <begin position="355"/>
        <end position="369"/>
    </location>
</feature>
<feature type="binding site" evidence="10">
    <location>
        <position position="217"/>
    </location>
    <ligand>
        <name>Zn(2+)</name>
        <dbReference type="ChEBI" id="CHEBI:29105"/>
        <label>1</label>
    </ligand>
</feature>
<evidence type="ECO:0000256" key="6">
    <source>
        <dbReference type="ARBA" id="ARBA00022833"/>
    </source>
</evidence>
<feature type="binding site" evidence="10">
    <location>
        <position position="270"/>
    </location>
    <ligand>
        <name>Zn(2+)</name>
        <dbReference type="ChEBI" id="CHEBI:29105"/>
        <label>2</label>
        <note>catalytic</note>
    </ligand>
</feature>
<dbReference type="InterPro" id="IPR036365">
    <property type="entry name" value="PGBD-like_sf"/>
</dbReference>
<dbReference type="InterPro" id="IPR002477">
    <property type="entry name" value="Peptidoglycan-bd-like"/>
</dbReference>
<keyword evidence="4 14" id="KW-0732">Signal</keyword>
<evidence type="ECO:0000313" key="16">
    <source>
        <dbReference type="Proteomes" id="UP000887566"/>
    </source>
</evidence>
<feature type="binding site" evidence="10">
    <location>
        <position position="224"/>
    </location>
    <ligand>
        <name>Ca(2+)</name>
        <dbReference type="ChEBI" id="CHEBI:29108"/>
        <label>3</label>
    </ligand>
</feature>
<dbReference type="Proteomes" id="UP000887566">
    <property type="component" value="Unplaced"/>
</dbReference>
<comment type="similarity">
    <text evidence="1">Belongs to the peptidase M10A family.</text>
</comment>
<feature type="short sequence motif" description="Cysteine switch" evidence="11">
    <location>
        <begin position="111"/>
        <end position="137"/>
    </location>
</feature>
<evidence type="ECO:0000256" key="11">
    <source>
        <dbReference type="PIRSR" id="PIRSR621190-5"/>
    </source>
</evidence>
<keyword evidence="10" id="KW-0106">Calcium</keyword>
<feature type="region of interest" description="Disordered" evidence="13">
    <location>
        <begin position="313"/>
        <end position="383"/>
    </location>
</feature>
<dbReference type="PROSITE" id="PS51642">
    <property type="entry name" value="HEMOPEXIN_2"/>
    <property type="match status" value="2"/>
</dbReference>
<feature type="binding site" evidence="10">
    <location>
        <position position="251"/>
    </location>
    <ligand>
        <name>Ca(2+)</name>
        <dbReference type="ChEBI" id="CHEBI:29108"/>
        <label>1</label>
    </ligand>
</feature>
<dbReference type="CDD" id="cd04278">
    <property type="entry name" value="ZnMc_MMP"/>
    <property type="match status" value="1"/>
</dbReference>
<dbReference type="PANTHER" id="PTHR10201:SF291">
    <property type="entry name" value="MATRIX METALLOPROTEINASE 1, ISOFORM C-RELATED"/>
    <property type="match status" value="1"/>
</dbReference>
<feature type="binding site" evidence="10">
    <location>
        <position position="207"/>
    </location>
    <ligand>
        <name>Ca(2+)</name>
        <dbReference type="ChEBI" id="CHEBI:29108"/>
        <label>2</label>
    </ligand>
</feature>
<evidence type="ECO:0000256" key="10">
    <source>
        <dbReference type="PIRSR" id="PIRSR621190-2"/>
    </source>
</evidence>
<organism evidence="16 17">
    <name type="scientific">Plectus sambesii</name>
    <dbReference type="NCBI Taxonomy" id="2011161"/>
    <lineage>
        <taxon>Eukaryota</taxon>
        <taxon>Metazoa</taxon>
        <taxon>Ecdysozoa</taxon>
        <taxon>Nematoda</taxon>
        <taxon>Chromadorea</taxon>
        <taxon>Plectida</taxon>
        <taxon>Plectina</taxon>
        <taxon>Plectoidea</taxon>
        <taxon>Plectidae</taxon>
        <taxon>Plectus</taxon>
    </lineage>
</organism>
<dbReference type="Pfam" id="PF01471">
    <property type="entry name" value="PG_binding_1"/>
    <property type="match status" value="1"/>
</dbReference>
<evidence type="ECO:0000256" key="1">
    <source>
        <dbReference type="ARBA" id="ARBA00010370"/>
    </source>
</evidence>
<comment type="cofactor">
    <cofactor evidence="10">
        <name>Zn(2+)</name>
        <dbReference type="ChEBI" id="CHEBI:29105"/>
    </cofactor>
    <text evidence="10">Binds 2 Zn(2+) ions per subunit.</text>
</comment>
<evidence type="ECO:0000313" key="17">
    <source>
        <dbReference type="WBParaSite" id="PSAMB.scaffold8size148366.g123.t1"/>
    </source>
</evidence>
<keyword evidence="7" id="KW-0482">Metalloprotease</keyword>
<dbReference type="InterPro" id="IPR033739">
    <property type="entry name" value="M10A_MMP"/>
</dbReference>
<feature type="active site" evidence="9">
    <location>
        <position position="267"/>
    </location>
</feature>
<feature type="signal peptide" evidence="14">
    <location>
        <begin position="1"/>
        <end position="20"/>
    </location>
</feature>
<keyword evidence="6 10" id="KW-0862">Zinc</keyword>
<dbReference type="WBParaSite" id="PSAMB.scaffold8size148366.g123.t1">
    <property type="protein sequence ID" value="PSAMB.scaffold8size148366.g123.t1"/>
    <property type="gene ID" value="PSAMB.scaffold8size148366.g123"/>
</dbReference>
<accession>A0A914XQ48</accession>
<feature type="repeat" description="Hemopexin" evidence="12">
    <location>
        <begin position="553"/>
        <end position="609"/>
    </location>
</feature>
<feature type="binding site" evidence="10">
    <location>
        <position position="251"/>
    </location>
    <ligand>
        <name>Ca(2+)</name>
        <dbReference type="ChEBI" id="CHEBI:29108"/>
        <label>3</label>
    </ligand>
</feature>
<dbReference type="SMART" id="SM00120">
    <property type="entry name" value="HX"/>
    <property type="match status" value="4"/>
</dbReference>
<feature type="binding site" evidence="10">
    <location>
        <position position="248"/>
    </location>
    <ligand>
        <name>Ca(2+)</name>
        <dbReference type="ChEBI" id="CHEBI:29108"/>
        <label>3</label>
    </ligand>
</feature>
<feature type="binding site" evidence="10">
    <location>
        <position position="249"/>
    </location>
    <ligand>
        <name>Ca(2+)</name>
        <dbReference type="ChEBI" id="CHEBI:29108"/>
        <label>1</label>
    </ligand>
</feature>
<dbReference type="GO" id="GO:0008270">
    <property type="term" value="F:zinc ion binding"/>
    <property type="evidence" value="ECO:0007669"/>
    <property type="project" value="InterPro"/>
</dbReference>
<evidence type="ECO:0000256" key="12">
    <source>
        <dbReference type="PROSITE-ProRule" id="PRU01011"/>
    </source>
</evidence>
<feature type="binding site" evidence="10">
    <location>
        <position position="219"/>
    </location>
    <ligand>
        <name>Zn(2+)</name>
        <dbReference type="ChEBI" id="CHEBI:29105"/>
        <label>1</label>
    </ligand>
</feature>
<dbReference type="SUPFAM" id="SSF50923">
    <property type="entry name" value="Hemopexin-like domain"/>
    <property type="match status" value="1"/>
</dbReference>
<evidence type="ECO:0000256" key="14">
    <source>
        <dbReference type="SAM" id="SignalP"/>
    </source>
</evidence>
<feature type="compositionally biased region" description="Low complexity" evidence="13">
    <location>
        <begin position="324"/>
        <end position="334"/>
    </location>
</feature>
<evidence type="ECO:0000256" key="5">
    <source>
        <dbReference type="ARBA" id="ARBA00022801"/>
    </source>
</evidence>
<reference evidence="17" key="1">
    <citation type="submission" date="2022-11" db="UniProtKB">
        <authorList>
            <consortium name="WormBaseParasite"/>
        </authorList>
    </citation>
    <scope>IDENTIFICATION</scope>
</reference>
<dbReference type="InterPro" id="IPR021158">
    <property type="entry name" value="Pept_M10A_Zn_BS"/>
</dbReference>
<evidence type="ECO:0000256" key="4">
    <source>
        <dbReference type="ARBA" id="ARBA00022729"/>
    </source>
</evidence>
<dbReference type="PRINTS" id="PR00138">
    <property type="entry name" value="MATRIXIN"/>
</dbReference>
<proteinExistence type="inferred from homology"/>
<name>A0A914XQ48_9BILA</name>
<keyword evidence="2" id="KW-0645">Protease</keyword>
<dbReference type="GO" id="GO:0004222">
    <property type="term" value="F:metalloendopeptidase activity"/>
    <property type="evidence" value="ECO:0007669"/>
    <property type="project" value="InterPro"/>
</dbReference>
<feature type="binding site" evidence="10">
    <location>
        <position position="266"/>
    </location>
    <ligand>
        <name>Zn(2+)</name>
        <dbReference type="ChEBI" id="CHEBI:29105"/>
        <label>2</label>
        <note>catalytic</note>
    </ligand>
</feature>
<protein>
    <submittedName>
        <fullName evidence="17">Peptidase metallopeptidase domain-containing protein</fullName>
    </submittedName>
</protein>
<dbReference type="SUPFAM" id="SSF55486">
    <property type="entry name" value="Metalloproteases ('zincins'), catalytic domain"/>
    <property type="match status" value="1"/>
</dbReference>
<dbReference type="PANTHER" id="PTHR10201">
    <property type="entry name" value="MATRIX METALLOPROTEINASE"/>
    <property type="match status" value="1"/>
</dbReference>
<dbReference type="Gene3D" id="2.110.10.10">
    <property type="entry name" value="Hemopexin-like domain"/>
    <property type="match status" value="1"/>
</dbReference>
<feature type="binding site" evidence="10">
    <location>
        <position position="285"/>
    </location>
    <ligand>
        <name>Zn(2+)</name>
        <dbReference type="ChEBI" id="CHEBI:29105"/>
        <label>2</label>
        <note>catalytic</note>
    </ligand>
</feature>
<dbReference type="GO" id="GO:0030198">
    <property type="term" value="P:extracellular matrix organization"/>
    <property type="evidence" value="ECO:0007669"/>
    <property type="project" value="TreeGrafter"/>
</dbReference>
<evidence type="ECO:0000256" key="3">
    <source>
        <dbReference type="ARBA" id="ARBA00022723"/>
    </source>
</evidence>
<keyword evidence="8" id="KW-0865">Zymogen</keyword>
<keyword evidence="16" id="KW-1185">Reference proteome</keyword>
<keyword evidence="3 10" id="KW-0479">Metal-binding</keyword>
<feature type="binding site" evidence="10">
    <location>
        <position position="557"/>
    </location>
    <ligand>
        <name>Ca(2+)</name>
        <dbReference type="ChEBI" id="CHEBI:29108"/>
        <label>4</label>
    </ligand>
</feature>
<dbReference type="Gene3D" id="3.40.390.10">
    <property type="entry name" value="Collagenase (Catalytic Domain)"/>
    <property type="match status" value="1"/>
</dbReference>
<dbReference type="SUPFAM" id="SSF47090">
    <property type="entry name" value="PGBD-like"/>
    <property type="match status" value="1"/>
</dbReference>
<dbReference type="SMART" id="SM00235">
    <property type="entry name" value="ZnMc"/>
    <property type="match status" value="1"/>
</dbReference>
<dbReference type="AlphaFoldDB" id="A0A914XQ48"/>
<feature type="binding site" evidence="10">
    <location>
        <position position="246"/>
    </location>
    <ligand>
        <name>Zn(2+)</name>
        <dbReference type="ChEBI" id="CHEBI:29105"/>
        <label>1</label>
    </ligand>
</feature>
<feature type="binding site" evidence="10">
    <location>
        <position position="409"/>
    </location>
    <ligand>
        <name>Ca(2+)</name>
        <dbReference type="ChEBI" id="CHEBI:29108"/>
        <label>5</label>
    </ligand>
</feature>
<feature type="binding site" evidence="10">
    <location>
        <position position="232"/>
    </location>
    <ligand>
        <name>Zn(2+)</name>
        <dbReference type="ChEBI" id="CHEBI:29105"/>
        <label>1</label>
    </ligand>
</feature>
<sequence>MFNVVTVFFALLAALENINCFPLTTDVKRSGSPVKFQSESYYTHDGSKRLFSQNKALKYLQSYGYFTKNPKISDGLELGQFREALRRFQALYGLPITGLLDRRTRRTMQVPRCGMPDLFANIDERTALAKAFGLRIVDKREVTAELGKLEGERITYRVERYPNPSLHRNIAVKDMRNYVDDAVSKAVAMWEEHIPLKFVKTADGPVDVEVHFVKLDHGDEFSFDGSGGEVGHAFYPNNPVRRGRVHFDDDEPWGPKGRNLPWVAAHEIGHTLGLPHTDPNIPSIMVAQYHGFGVDKPHLFDADIANIQQLYGQRNSDKDKSTERTTTSTEAATEAAEDALPTDSTTVEATTTAPPEEPPTTTPEEPPTTTPKERSTTPKRVKMHEQIVRRTKPLKPAPNLCKDPKIDAITVMPNGTVYAFKDEWYWKLDLEEHKIAAGYPQSVQKDWRVPTPVDTVFTDRDEWTWAIQGDQAWQIDASMGEEMRVFDGKPMRDYEPFSNFEYRRIDAVLQMPRKDEDPPVFYFLGPKYWFDATYDGKNDESFNRQIAEISPSLNQVDAAISIPDANSVDGFSTYLFSDHQYYKVSMSPRQLLKVEPGYPRSIAQDCSANLTPRKAPVCTSCGRTERQPAVNQCVVFWLTPRATTLIRLAASYEAIRSFAGVVFDGVFMGGAQRTDGHQLIWALYTICTTDALASSAAPLLNSVYKIGSTNCVIGAHLPAASPVRARLVGAHSQFLVVLICAGMTIIGPLGALTTSPLVAVCATPFV</sequence>
<dbReference type="GO" id="GO:0006508">
    <property type="term" value="P:proteolysis"/>
    <property type="evidence" value="ECO:0007669"/>
    <property type="project" value="UniProtKB-KW"/>
</dbReference>
<dbReference type="GO" id="GO:0031012">
    <property type="term" value="C:extracellular matrix"/>
    <property type="evidence" value="ECO:0007669"/>
    <property type="project" value="InterPro"/>
</dbReference>
<dbReference type="InterPro" id="IPR006026">
    <property type="entry name" value="Peptidase_Metallo"/>
</dbReference>
<feature type="compositionally biased region" description="Low complexity" evidence="13">
    <location>
        <begin position="341"/>
        <end position="354"/>
    </location>
</feature>
<feature type="binding site" evidence="10">
    <location>
        <position position="225"/>
    </location>
    <ligand>
        <name>Ca(2+)</name>
        <dbReference type="ChEBI" id="CHEBI:29108"/>
        <label>3</label>
    </ligand>
</feature>
<evidence type="ECO:0000259" key="15">
    <source>
        <dbReference type="SMART" id="SM00235"/>
    </source>
</evidence>
<evidence type="ECO:0000256" key="13">
    <source>
        <dbReference type="SAM" id="MobiDB-lite"/>
    </source>
</evidence>
<feature type="binding site" evidence="10">
    <location>
        <position position="407"/>
    </location>
    <ligand>
        <name>Ca(2+)</name>
        <dbReference type="ChEBI" id="CHEBI:29108"/>
        <label>4</label>
    </ligand>
</feature>
<feature type="repeat" description="Hemopexin" evidence="12">
    <location>
        <begin position="403"/>
        <end position="450"/>
    </location>
</feature>
<dbReference type="PROSITE" id="PS00546">
    <property type="entry name" value="CYSTEINE_SWITCH"/>
    <property type="match status" value="1"/>
</dbReference>
<dbReference type="GO" id="GO:0030574">
    <property type="term" value="P:collagen catabolic process"/>
    <property type="evidence" value="ECO:0007669"/>
    <property type="project" value="TreeGrafter"/>
</dbReference>
<keyword evidence="5" id="KW-0378">Hydrolase</keyword>
<feature type="binding site" evidence="10">
    <location>
        <position position="454"/>
    </location>
    <ligand>
        <name>Ca(2+)</name>
        <dbReference type="ChEBI" id="CHEBI:29108"/>
        <label>4</label>
    </ligand>
</feature>
<comment type="cofactor">
    <cofactor evidence="10">
        <name>Ca(2+)</name>
        <dbReference type="ChEBI" id="CHEBI:29108"/>
    </cofactor>
    <text evidence="10">Can bind about 5 Ca(2+) ions per subunit.</text>
</comment>
<dbReference type="InterPro" id="IPR024079">
    <property type="entry name" value="MetalloPept_cat_dom_sf"/>
</dbReference>
<dbReference type="Pfam" id="PF00413">
    <property type="entry name" value="Peptidase_M10"/>
    <property type="match status" value="1"/>
</dbReference>
<evidence type="ECO:0000256" key="8">
    <source>
        <dbReference type="ARBA" id="ARBA00023145"/>
    </source>
</evidence>
<feature type="binding site" evidence="10">
    <location>
        <position position="276"/>
    </location>
    <ligand>
        <name>Zn(2+)</name>
        <dbReference type="ChEBI" id="CHEBI:29105"/>
        <label>2</label>
        <note>catalytic</note>
    </ligand>
</feature>
<dbReference type="Pfam" id="PF00045">
    <property type="entry name" value="Hemopexin"/>
    <property type="match status" value="1"/>
</dbReference>
<dbReference type="InterPro" id="IPR001818">
    <property type="entry name" value="Pept_M10_metallopeptidase"/>
</dbReference>
<feature type="binding site" description="in inhibited form" evidence="10">
    <location>
        <position position="113"/>
    </location>
    <ligand>
        <name>Zn(2+)</name>
        <dbReference type="ChEBI" id="CHEBI:29105"/>
        <label>2</label>
        <note>catalytic</note>
    </ligand>
</feature>
<evidence type="ECO:0000256" key="2">
    <source>
        <dbReference type="ARBA" id="ARBA00022670"/>
    </source>
</evidence>
<evidence type="ECO:0000256" key="7">
    <source>
        <dbReference type="ARBA" id="ARBA00023049"/>
    </source>
</evidence>
<feature type="domain" description="Peptidase metallopeptidase" evidence="15">
    <location>
        <begin position="145"/>
        <end position="313"/>
    </location>
</feature>
<feature type="chain" id="PRO_5037079249" evidence="14">
    <location>
        <begin position="21"/>
        <end position="766"/>
    </location>
</feature>
<dbReference type="InterPro" id="IPR018487">
    <property type="entry name" value="Hemopexin-like_repeat"/>
</dbReference>
<evidence type="ECO:0000256" key="9">
    <source>
        <dbReference type="PIRSR" id="PIRSR621190-1"/>
    </source>
</evidence>
<dbReference type="InterPro" id="IPR021190">
    <property type="entry name" value="Pept_M10A"/>
</dbReference>